<gene>
    <name evidence="1" type="ORF">CC84DRAFT_414371</name>
</gene>
<evidence type="ECO:0000313" key="2">
    <source>
        <dbReference type="Proteomes" id="UP000077069"/>
    </source>
</evidence>
<dbReference type="EMBL" id="KV441563">
    <property type="protein sequence ID" value="OAF99016.1"/>
    <property type="molecule type" value="Genomic_DNA"/>
</dbReference>
<evidence type="ECO:0000313" key="1">
    <source>
        <dbReference type="EMBL" id="OAF99016.1"/>
    </source>
</evidence>
<dbReference type="InParanoid" id="A0A177BXA5"/>
<name>A0A177BXA5_9PLEO</name>
<keyword evidence="2" id="KW-1185">Reference proteome</keyword>
<sequence>MCAFRIVEKSPCTSVIGMALLGRASKPATTLRCRAVPRMNTVLPTSSALIFHIAGLLAVYCRRGSDSVSDSVGSAFSSRSPHPTDEHARLVLSRMCNALSTSFMSRALANDLRITNLAAIALR</sequence>
<proteinExistence type="predicted"/>
<organism evidence="1 2">
    <name type="scientific">Paraphaeosphaeria sporulosa</name>
    <dbReference type="NCBI Taxonomy" id="1460663"/>
    <lineage>
        <taxon>Eukaryota</taxon>
        <taxon>Fungi</taxon>
        <taxon>Dikarya</taxon>
        <taxon>Ascomycota</taxon>
        <taxon>Pezizomycotina</taxon>
        <taxon>Dothideomycetes</taxon>
        <taxon>Pleosporomycetidae</taxon>
        <taxon>Pleosporales</taxon>
        <taxon>Massarineae</taxon>
        <taxon>Didymosphaeriaceae</taxon>
        <taxon>Paraphaeosphaeria</taxon>
    </lineage>
</organism>
<accession>A0A177BXA5</accession>
<dbReference type="GeneID" id="28769597"/>
<dbReference type="Proteomes" id="UP000077069">
    <property type="component" value="Unassembled WGS sequence"/>
</dbReference>
<reference evidence="1 2" key="1">
    <citation type="submission" date="2016-05" db="EMBL/GenBank/DDBJ databases">
        <title>Comparative analysis of secretome profiles of manganese(II)-oxidizing ascomycete fungi.</title>
        <authorList>
            <consortium name="DOE Joint Genome Institute"/>
            <person name="Zeiner C.A."/>
            <person name="Purvine S.O."/>
            <person name="Zink E.M."/>
            <person name="Wu S."/>
            <person name="Pasa-Tolic L."/>
            <person name="Chaput D.L."/>
            <person name="Haridas S."/>
            <person name="Grigoriev I.V."/>
            <person name="Santelli C.M."/>
            <person name="Hansel C.M."/>
        </authorList>
    </citation>
    <scope>NUCLEOTIDE SEQUENCE [LARGE SCALE GENOMIC DNA]</scope>
    <source>
        <strain evidence="1 2">AP3s5-JAC2a</strain>
    </source>
</reference>
<dbReference type="AlphaFoldDB" id="A0A177BXA5"/>
<protein>
    <submittedName>
        <fullName evidence="1">Uncharacterized protein</fullName>
    </submittedName>
</protein>
<dbReference type="RefSeq" id="XP_018029382.1">
    <property type="nucleotide sequence ID" value="XM_018186111.1"/>
</dbReference>